<reference evidence="2" key="2">
    <citation type="journal article" date="2022" name="BMC Genomics">
        <title>Comparative genome analysis of mycobacteria focusing on tRNA and non-coding RNA.</title>
        <authorList>
            <person name="Behra P.R.K."/>
            <person name="Pettersson B.M.F."/>
            <person name="Ramesh M."/>
            <person name="Das S."/>
            <person name="Dasgupta S."/>
            <person name="Kirsebom L.A."/>
        </authorList>
    </citation>
    <scope>NUCLEOTIDE SEQUENCE</scope>
    <source>
        <strain evidence="2">DSM 44838</strain>
    </source>
</reference>
<organism evidence="2 3">
    <name type="scientific">Mycobacterium yunnanensis</name>
    <dbReference type="NCBI Taxonomy" id="368477"/>
    <lineage>
        <taxon>Bacteria</taxon>
        <taxon>Bacillati</taxon>
        <taxon>Actinomycetota</taxon>
        <taxon>Actinomycetes</taxon>
        <taxon>Mycobacteriales</taxon>
        <taxon>Mycobacteriaceae</taxon>
        <taxon>Mycobacterium</taxon>
    </lineage>
</organism>
<dbReference type="AlphaFoldDB" id="A0A9X2YZD4"/>
<dbReference type="Gene3D" id="3.30.200.20">
    <property type="entry name" value="Phosphorylase Kinase, domain 1"/>
    <property type="match status" value="1"/>
</dbReference>
<dbReference type="SUPFAM" id="SSF56112">
    <property type="entry name" value="Protein kinase-like (PK-like)"/>
    <property type="match status" value="1"/>
</dbReference>
<dbReference type="CDD" id="cd05151">
    <property type="entry name" value="ChoK-like"/>
    <property type="match status" value="1"/>
</dbReference>
<proteinExistence type="predicted"/>
<dbReference type="Pfam" id="PF01636">
    <property type="entry name" value="APH"/>
    <property type="match status" value="1"/>
</dbReference>
<dbReference type="GO" id="GO:0004305">
    <property type="term" value="F:ethanolamine kinase activity"/>
    <property type="evidence" value="ECO:0007669"/>
    <property type="project" value="TreeGrafter"/>
</dbReference>
<dbReference type="Proteomes" id="UP001141629">
    <property type="component" value="Unassembled WGS sequence"/>
</dbReference>
<dbReference type="EMBL" id="JACKVK010000004">
    <property type="protein sequence ID" value="MCV7420219.1"/>
    <property type="molecule type" value="Genomic_DNA"/>
</dbReference>
<sequence>MTFSLSDSELNDRLDRLPVLAGRERVVEDLVGGLTNRNVKITTADGVYVARCSGSDSELLAIDRDDEYANSRAAERAGVGAPVVDYRPDLGILLIGYLDGVTLTAADFARDGVIARAAMACRTLHGGPRFRNDFDMFARQQAYLRIVDQHGFRLPDGYLDLADQFAAIRAALDRPGLVTVPCNNDLLAANFVDDGEKIWLIDYEYSGNNDPCFELGNIWRDNGLSLDQLEALVTAYFGRTTRHQLARARLQGTVSQYGWTLWGCIQNGSSALDFDFWEWAMQRYDNAVEEFRGRDFTRLLDDAGATGRERGVTS</sequence>
<gene>
    <name evidence="2" type="ORF">H7K45_06680</name>
</gene>
<dbReference type="PANTHER" id="PTHR22603:SF66">
    <property type="entry name" value="ETHANOLAMINE KINASE"/>
    <property type="match status" value="1"/>
</dbReference>
<evidence type="ECO:0000313" key="3">
    <source>
        <dbReference type="Proteomes" id="UP001141629"/>
    </source>
</evidence>
<evidence type="ECO:0000313" key="2">
    <source>
        <dbReference type="EMBL" id="MCV7420219.1"/>
    </source>
</evidence>
<dbReference type="GO" id="GO:0005737">
    <property type="term" value="C:cytoplasm"/>
    <property type="evidence" value="ECO:0007669"/>
    <property type="project" value="TreeGrafter"/>
</dbReference>
<comment type="caution">
    <text evidence="2">The sequence shown here is derived from an EMBL/GenBank/DDBJ whole genome shotgun (WGS) entry which is preliminary data.</text>
</comment>
<dbReference type="InterPro" id="IPR002575">
    <property type="entry name" value="Aminoglycoside_PTrfase"/>
</dbReference>
<reference evidence="2" key="1">
    <citation type="submission" date="2020-07" db="EMBL/GenBank/DDBJ databases">
        <authorList>
            <person name="Pettersson B.M.F."/>
            <person name="Behra P.R.K."/>
            <person name="Ramesh M."/>
            <person name="Das S."/>
            <person name="Dasgupta S."/>
            <person name="Kirsebom L.A."/>
        </authorList>
    </citation>
    <scope>NUCLEOTIDE SEQUENCE</scope>
    <source>
        <strain evidence="2">DSM 44838</strain>
    </source>
</reference>
<accession>A0A9X2YZD4</accession>
<keyword evidence="3" id="KW-1185">Reference proteome</keyword>
<evidence type="ECO:0000259" key="1">
    <source>
        <dbReference type="Pfam" id="PF01636"/>
    </source>
</evidence>
<dbReference type="GO" id="GO:0006646">
    <property type="term" value="P:phosphatidylethanolamine biosynthetic process"/>
    <property type="evidence" value="ECO:0007669"/>
    <property type="project" value="TreeGrafter"/>
</dbReference>
<protein>
    <submittedName>
        <fullName evidence="2">Phosphotransferase</fullName>
    </submittedName>
</protein>
<dbReference type="RefSeq" id="WP_263994997.1">
    <property type="nucleotide sequence ID" value="NZ_JACKVK010000004.1"/>
</dbReference>
<dbReference type="InterPro" id="IPR011009">
    <property type="entry name" value="Kinase-like_dom_sf"/>
</dbReference>
<dbReference type="Gene3D" id="3.90.1200.10">
    <property type="match status" value="1"/>
</dbReference>
<name>A0A9X2YZD4_9MYCO</name>
<feature type="domain" description="Aminoglycoside phosphotransferase" evidence="1">
    <location>
        <begin position="29"/>
        <end position="242"/>
    </location>
</feature>
<dbReference type="PANTHER" id="PTHR22603">
    <property type="entry name" value="CHOLINE/ETHANOALAMINE KINASE"/>
    <property type="match status" value="1"/>
</dbReference>